<evidence type="ECO:0000313" key="2">
    <source>
        <dbReference type="Proteomes" id="UP000481861"/>
    </source>
</evidence>
<protein>
    <submittedName>
        <fullName evidence="1">Uncharacterized protein</fullName>
    </submittedName>
</protein>
<evidence type="ECO:0000313" key="1">
    <source>
        <dbReference type="EMBL" id="KAF2877317.1"/>
    </source>
</evidence>
<dbReference type="Proteomes" id="UP000481861">
    <property type="component" value="Unassembled WGS sequence"/>
</dbReference>
<dbReference type="EMBL" id="JAADJZ010000002">
    <property type="protein sequence ID" value="KAF2877317.1"/>
    <property type="molecule type" value="Genomic_DNA"/>
</dbReference>
<comment type="caution">
    <text evidence="1">The sequence shown here is derived from an EMBL/GenBank/DDBJ whole genome shotgun (WGS) entry which is preliminary data.</text>
</comment>
<sequence>MNLDATRAFQDAVTKSRLHCGQSLKRGTLPRSKSSSLPAFLNPNSFKKYSKKPRFPVHPTAADMFVTYSDWESRNIDDVWLDRTIDHMQWVRDKSFDQSKLYKAIKDEDGTSIRLPGSDPSYCHFIPWKTLFDACLDMINGRTRRDAMDWLITMNGALGSPVDHSLSKIKPLESYAAYNCWLAWGIESILDYQDNIYYGYGQKNHDRKSIDPPRTNGNDRGEESLTRVLMGAQNLVAILPNLEKWLDKQYGMDVYAKYDLKQRTLALY</sequence>
<proteinExistence type="predicted"/>
<gene>
    <name evidence="1" type="ORF">BDV95DRAFT_589915</name>
</gene>
<keyword evidence="2" id="KW-1185">Reference proteome</keyword>
<organism evidence="1 2">
    <name type="scientific">Massariosphaeria phaeospora</name>
    <dbReference type="NCBI Taxonomy" id="100035"/>
    <lineage>
        <taxon>Eukaryota</taxon>
        <taxon>Fungi</taxon>
        <taxon>Dikarya</taxon>
        <taxon>Ascomycota</taxon>
        <taxon>Pezizomycotina</taxon>
        <taxon>Dothideomycetes</taxon>
        <taxon>Pleosporomycetidae</taxon>
        <taxon>Pleosporales</taxon>
        <taxon>Pleosporales incertae sedis</taxon>
        <taxon>Massariosphaeria</taxon>
    </lineage>
</organism>
<dbReference type="AlphaFoldDB" id="A0A7C8IE27"/>
<name>A0A7C8IE27_9PLEO</name>
<dbReference type="OrthoDB" id="4526762at2759"/>
<accession>A0A7C8IE27</accession>
<reference evidence="1 2" key="1">
    <citation type="submission" date="2020-01" db="EMBL/GenBank/DDBJ databases">
        <authorList>
            <consortium name="DOE Joint Genome Institute"/>
            <person name="Haridas S."/>
            <person name="Albert R."/>
            <person name="Binder M."/>
            <person name="Bloem J."/>
            <person name="Labutti K."/>
            <person name="Salamov A."/>
            <person name="Andreopoulos B."/>
            <person name="Baker S.E."/>
            <person name="Barry K."/>
            <person name="Bills G."/>
            <person name="Bluhm B.H."/>
            <person name="Cannon C."/>
            <person name="Castanera R."/>
            <person name="Culley D.E."/>
            <person name="Daum C."/>
            <person name="Ezra D."/>
            <person name="Gonzalez J.B."/>
            <person name="Henrissat B."/>
            <person name="Kuo A."/>
            <person name="Liang C."/>
            <person name="Lipzen A."/>
            <person name="Lutzoni F."/>
            <person name="Magnuson J."/>
            <person name="Mondo S."/>
            <person name="Nolan M."/>
            <person name="Ohm R."/>
            <person name="Pangilinan J."/>
            <person name="Park H.-J.H."/>
            <person name="Ramirez L."/>
            <person name="Alfaro M."/>
            <person name="Sun H."/>
            <person name="Tritt A."/>
            <person name="Yoshinaga Y."/>
            <person name="Zwiers L.-H.L."/>
            <person name="Turgeon B.G."/>
            <person name="Goodwin S.B."/>
            <person name="Spatafora J.W."/>
            <person name="Crous P.W."/>
            <person name="Grigoriev I.V."/>
        </authorList>
    </citation>
    <scope>NUCLEOTIDE SEQUENCE [LARGE SCALE GENOMIC DNA]</scope>
    <source>
        <strain evidence="1 2">CBS 611.86</strain>
    </source>
</reference>